<organism evidence="1">
    <name type="scientific">Haptolina brevifila</name>
    <dbReference type="NCBI Taxonomy" id="156173"/>
    <lineage>
        <taxon>Eukaryota</taxon>
        <taxon>Haptista</taxon>
        <taxon>Haptophyta</taxon>
        <taxon>Prymnesiophyceae</taxon>
        <taxon>Prymnesiales</taxon>
        <taxon>Prymnesiaceae</taxon>
        <taxon>Haptolina</taxon>
    </lineage>
</organism>
<proteinExistence type="predicted"/>
<protein>
    <submittedName>
        <fullName evidence="1">Uncharacterized protein</fullName>
    </submittedName>
</protein>
<reference evidence="1" key="1">
    <citation type="submission" date="2021-01" db="EMBL/GenBank/DDBJ databases">
        <authorList>
            <person name="Corre E."/>
            <person name="Pelletier E."/>
            <person name="Niang G."/>
            <person name="Scheremetjew M."/>
            <person name="Finn R."/>
            <person name="Kale V."/>
            <person name="Holt S."/>
            <person name="Cochrane G."/>
            <person name="Meng A."/>
            <person name="Brown T."/>
            <person name="Cohen L."/>
        </authorList>
    </citation>
    <scope>NUCLEOTIDE SEQUENCE</scope>
    <source>
        <strain evidence="1">UTEX LB 985</strain>
    </source>
</reference>
<sequence length="147" mass="16336">MATFKHHASATDLRDVQLAVLWEWAASSGLSLPTAAAKFASTYRSFWPLAQLGDPHIREDRMFSVDQRDVLILLRKQEERYGTYVAGSASDEATNVFQRILNAQKIGSDPIWVRNTRGPRAHVEALLCKCESLKAGFGAPAHPYPPV</sequence>
<accession>A0A7S2JTP9</accession>
<evidence type="ECO:0000313" key="1">
    <source>
        <dbReference type="EMBL" id="CAD9556417.1"/>
    </source>
</evidence>
<dbReference type="EMBL" id="HBGU01086844">
    <property type="protein sequence ID" value="CAD9556417.1"/>
    <property type="molecule type" value="Transcribed_RNA"/>
</dbReference>
<dbReference type="AlphaFoldDB" id="A0A7S2JTP9"/>
<gene>
    <name evidence="1" type="ORF">CBRE1094_LOCUS47428</name>
</gene>
<name>A0A7S2JTP9_9EUKA</name>